<dbReference type="InterPro" id="IPR025438">
    <property type="entry name" value="DUF4180"/>
</dbReference>
<dbReference type="RefSeq" id="WP_251948080.1">
    <property type="nucleotide sequence ID" value="NZ_JAMRYM010000124.1"/>
</dbReference>
<dbReference type="Pfam" id="PF13788">
    <property type="entry name" value="DUF4180"/>
    <property type="match status" value="1"/>
</dbReference>
<gene>
    <name evidence="3" type="ORF">NB037_17555</name>
</gene>
<feature type="region of interest" description="Disordered" evidence="1">
    <location>
        <begin position="117"/>
        <end position="140"/>
    </location>
</feature>
<comment type="caution">
    <text evidence="3">The sequence shown here is derived from an EMBL/GenBank/DDBJ whole genome shotgun (WGS) entry which is preliminary data.</text>
</comment>
<evidence type="ECO:0000313" key="4">
    <source>
        <dbReference type="Proteomes" id="UP001155240"/>
    </source>
</evidence>
<dbReference type="EMBL" id="JAMRYM010000124">
    <property type="protein sequence ID" value="MCM6764225.1"/>
    <property type="molecule type" value="Genomic_DNA"/>
</dbReference>
<feature type="domain" description="DUF4180" evidence="2">
    <location>
        <begin position="7"/>
        <end position="117"/>
    </location>
</feature>
<dbReference type="AlphaFoldDB" id="A0A9X2E001"/>
<organism evidence="3 4">
    <name type="scientific">Rathayibacter rubneri</name>
    <dbReference type="NCBI Taxonomy" id="2950106"/>
    <lineage>
        <taxon>Bacteria</taxon>
        <taxon>Bacillati</taxon>
        <taxon>Actinomycetota</taxon>
        <taxon>Actinomycetes</taxon>
        <taxon>Micrococcales</taxon>
        <taxon>Microbacteriaceae</taxon>
        <taxon>Rathayibacter</taxon>
    </lineage>
</organism>
<accession>A0A9X2E001</accession>
<name>A0A9X2E001_9MICO</name>
<evidence type="ECO:0000313" key="3">
    <source>
        <dbReference type="EMBL" id="MCM6764225.1"/>
    </source>
</evidence>
<evidence type="ECO:0000256" key="1">
    <source>
        <dbReference type="SAM" id="MobiDB-lite"/>
    </source>
</evidence>
<dbReference type="Proteomes" id="UP001155240">
    <property type="component" value="Unassembled WGS sequence"/>
</dbReference>
<sequence>MRTETRQDVPLLLVDDDGPALSTPEDALALVAGTYDGDVETVVVPVGRLDPEFFRLRSGVAGEFVQKLVNYRKRLVIVGDITAAVSDSSAFHDFVVESNRGDHLWFVPALGALDARLSGSDSPEEPGAEGGVEPTPGPAH</sequence>
<proteinExistence type="predicted"/>
<protein>
    <submittedName>
        <fullName evidence="3">DUF4180 domain-containing protein</fullName>
    </submittedName>
</protein>
<reference evidence="3" key="1">
    <citation type="submission" date="2022-06" db="EMBL/GenBank/DDBJ databases">
        <title>Whole genome shotgun sequencing (WGS) of Rathayibacter sp. ZW T2_19, isolated from stored onions (Allium cepa).</title>
        <authorList>
            <person name="Stoll D.A."/>
            <person name="Huch M."/>
        </authorList>
    </citation>
    <scope>NUCLEOTIDE SEQUENCE</scope>
    <source>
        <strain evidence="3">ZW T2_19</strain>
    </source>
</reference>
<evidence type="ECO:0000259" key="2">
    <source>
        <dbReference type="Pfam" id="PF13788"/>
    </source>
</evidence>
<keyword evidence="4" id="KW-1185">Reference proteome</keyword>